<dbReference type="InterPro" id="IPR036187">
    <property type="entry name" value="DNA_mismatch_repair_MutS_sf"/>
</dbReference>
<accession>A0A0F4YZN6</accession>
<evidence type="ECO:0000256" key="7">
    <source>
        <dbReference type="ARBA" id="ARBA00023125"/>
    </source>
</evidence>
<evidence type="ECO:0000256" key="3">
    <source>
        <dbReference type="ARBA" id="ARBA00022151"/>
    </source>
</evidence>
<dbReference type="Gene3D" id="3.30.420.110">
    <property type="entry name" value="MutS, connector domain"/>
    <property type="match status" value="1"/>
</dbReference>
<evidence type="ECO:0000313" key="15">
    <source>
        <dbReference type="Proteomes" id="UP000053958"/>
    </source>
</evidence>
<name>A0A0F4YZN6_RASE3</name>
<dbReference type="PROSITE" id="PS00486">
    <property type="entry name" value="DNA_MISMATCH_REPAIR_2"/>
    <property type="match status" value="1"/>
</dbReference>
<dbReference type="SMART" id="SM00534">
    <property type="entry name" value="MUTSac"/>
    <property type="match status" value="1"/>
</dbReference>
<dbReference type="Gene3D" id="3.40.1170.10">
    <property type="entry name" value="DNA repair protein MutS, domain I"/>
    <property type="match status" value="1"/>
</dbReference>
<feature type="region of interest" description="Disordered" evidence="12">
    <location>
        <begin position="986"/>
        <end position="1008"/>
    </location>
</feature>
<dbReference type="GO" id="GO:0005634">
    <property type="term" value="C:nucleus"/>
    <property type="evidence" value="ECO:0007669"/>
    <property type="project" value="TreeGrafter"/>
</dbReference>
<keyword evidence="11" id="KW-0175">Coiled coil</keyword>
<dbReference type="GO" id="GO:0030983">
    <property type="term" value="F:mismatched DNA binding"/>
    <property type="evidence" value="ECO:0007669"/>
    <property type="project" value="InterPro"/>
</dbReference>
<dbReference type="Gene3D" id="1.10.1420.10">
    <property type="match status" value="3"/>
</dbReference>
<evidence type="ECO:0000256" key="1">
    <source>
        <dbReference type="ARBA" id="ARBA00006271"/>
    </source>
</evidence>
<dbReference type="STRING" id="1408163.A0A0F4YZN6"/>
<keyword evidence="6" id="KW-0067">ATP-binding</keyword>
<dbReference type="AlphaFoldDB" id="A0A0F4YZN6"/>
<evidence type="ECO:0000256" key="8">
    <source>
        <dbReference type="ARBA" id="ARBA00023204"/>
    </source>
</evidence>
<evidence type="ECO:0000256" key="6">
    <source>
        <dbReference type="ARBA" id="ARBA00022840"/>
    </source>
</evidence>
<dbReference type="InterPro" id="IPR016151">
    <property type="entry name" value="DNA_mismatch_repair_MutS_N"/>
</dbReference>
<keyword evidence="5" id="KW-0227">DNA damage</keyword>
<evidence type="ECO:0000256" key="9">
    <source>
        <dbReference type="ARBA" id="ARBA00025373"/>
    </source>
</evidence>
<dbReference type="InterPro" id="IPR007695">
    <property type="entry name" value="DNA_mismatch_repair_MutS-lik_N"/>
</dbReference>
<dbReference type="GO" id="GO:0005524">
    <property type="term" value="F:ATP binding"/>
    <property type="evidence" value="ECO:0007669"/>
    <property type="project" value="UniProtKB-KW"/>
</dbReference>
<dbReference type="GO" id="GO:0005739">
    <property type="term" value="C:mitochondrion"/>
    <property type="evidence" value="ECO:0007669"/>
    <property type="project" value="TreeGrafter"/>
</dbReference>
<dbReference type="SUPFAM" id="SSF52540">
    <property type="entry name" value="P-loop containing nucleoside triphosphate hydrolases"/>
    <property type="match status" value="1"/>
</dbReference>
<evidence type="ECO:0000256" key="12">
    <source>
        <dbReference type="SAM" id="MobiDB-lite"/>
    </source>
</evidence>
<dbReference type="Pfam" id="PF00488">
    <property type="entry name" value="MutS_V"/>
    <property type="match status" value="1"/>
</dbReference>
<dbReference type="GO" id="GO:0043504">
    <property type="term" value="P:mitochondrial DNA repair"/>
    <property type="evidence" value="ECO:0007669"/>
    <property type="project" value="TreeGrafter"/>
</dbReference>
<dbReference type="Pfam" id="PF05192">
    <property type="entry name" value="MutS_III"/>
    <property type="match status" value="1"/>
</dbReference>
<evidence type="ECO:0000259" key="13">
    <source>
        <dbReference type="PROSITE" id="PS00486"/>
    </source>
</evidence>
<dbReference type="FunFam" id="3.30.420.110:FF:000022">
    <property type="entry name" value="DNA mismatch repair protein Msh1"/>
    <property type="match status" value="1"/>
</dbReference>
<organism evidence="14 15">
    <name type="scientific">Rasamsonia emersonii (strain ATCC 16479 / CBS 393.64 / IMI 116815)</name>
    <dbReference type="NCBI Taxonomy" id="1408163"/>
    <lineage>
        <taxon>Eukaryota</taxon>
        <taxon>Fungi</taxon>
        <taxon>Dikarya</taxon>
        <taxon>Ascomycota</taxon>
        <taxon>Pezizomycotina</taxon>
        <taxon>Eurotiomycetes</taxon>
        <taxon>Eurotiomycetidae</taxon>
        <taxon>Eurotiales</taxon>
        <taxon>Trichocomaceae</taxon>
        <taxon>Rasamsonia</taxon>
    </lineage>
</organism>
<dbReference type="Proteomes" id="UP000053958">
    <property type="component" value="Unassembled WGS sequence"/>
</dbReference>
<dbReference type="InterPro" id="IPR027417">
    <property type="entry name" value="P-loop_NTPase"/>
</dbReference>
<dbReference type="EMBL" id="LASV01000087">
    <property type="protein sequence ID" value="KKA23732.1"/>
    <property type="molecule type" value="Genomic_DNA"/>
</dbReference>
<dbReference type="SUPFAM" id="SSF55271">
    <property type="entry name" value="DNA repair protein MutS, domain I"/>
    <property type="match status" value="1"/>
</dbReference>
<comment type="similarity">
    <text evidence="1">Belongs to the DNA mismatch repair MutS family.</text>
</comment>
<dbReference type="PIRSF" id="PIRSF037677">
    <property type="entry name" value="DNA_mis_repair_Msh6"/>
    <property type="match status" value="1"/>
</dbReference>
<dbReference type="FunFam" id="1.10.1420.10:FF:000046">
    <property type="entry name" value="DNA mismatch repair protein Msh1"/>
    <property type="match status" value="1"/>
</dbReference>
<dbReference type="FunFam" id="3.40.1170.10:FF:000010">
    <property type="entry name" value="DNA mismatch repair protein Msh1"/>
    <property type="match status" value="1"/>
</dbReference>
<dbReference type="SUPFAM" id="SSF53150">
    <property type="entry name" value="DNA repair protein MutS, domain II"/>
    <property type="match status" value="1"/>
</dbReference>
<keyword evidence="8" id="KW-0234">DNA repair</keyword>
<dbReference type="GeneID" id="25314535"/>
<dbReference type="RefSeq" id="XP_013330344.1">
    <property type="nucleotide sequence ID" value="XM_013474890.1"/>
</dbReference>
<evidence type="ECO:0000256" key="4">
    <source>
        <dbReference type="ARBA" id="ARBA00022741"/>
    </source>
</evidence>
<evidence type="ECO:0000256" key="2">
    <source>
        <dbReference type="ARBA" id="ARBA00019000"/>
    </source>
</evidence>
<dbReference type="InterPro" id="IPR007696">
    <property type="entry name" value="DNA_mismatch_repair_MutS_core"/>
</dbReference>
<reference evidence="14 15" key="1">
    <citation type="submission" date="2015-04" db="EMBL/GenBank/DDBJ databases">
        <authorList>
            <person name="Heijne W.H."/>
            <person name="Fedorova N.D."/>
            <person name="Nierman W.C."/>
            <person name="Vollebregt A.W."/>
            <person name="Zhao Z."/>
            <person name="Wu L."/>
            <person name="Kumar M."/>
            <person name="Stam H."/>
            <person name="van den Berg M.A."/>
            <person name="Pel H.J."/>
        </authorList>
    </citation>
    <scope>NUCLEOTIDE SEQUENCE [LARGE SCALE GENOMIC DNA]</scope>
    <source>
        <strain evidence="14 15">CBS 393.64</strain>
    </source>
</reference>
<feature type="domain" description="DNA mismatch repair proteins mutS family" evidence="13">
    <location>
        <begin position="877"/>
        <end position="893"/>
    </location>
</feature>
<protein>
    <recommendedName>
        <fullName evidence="2">DNA mismatch repair protein MSH3</fullName>
    </recommendedName>
    <alternativeName>
        <fullName evidence="3">DNA mismatch repair protein msh3</fullName>
    </alternativeName>
</protein>
<keyword evidence="15" id="KW-1185">Reference proteome</keyword>
<dbReference type="FunFam" id="1.10.1420.10:FF:000042">
    <property type="entry name" value="DNA mismatch repair protein Msh1"/>
    <property type="match status" value="1"/>
</dbReference>
<dbReference type="InterPro" id="IPR007860">
    <property type="entry name" value="DNA_mmatch_repair_MutS_con_dom"/>
</dbReference>
<dbReference type="Pfam" id="PF01624">
    <property type="entry name" value="MutS_I"/>
    <property type="match status" value="1"/>
</dbReference>
<dbReference type="SUPFAM" id="SSF48334">
    <property type="entry name" value="DNA repair protein MutS, domain III"/>
    <property type="match status" value="1"/>
</dbReference>
<evidence type="ECO:0000256" key="5">
    <source>
        <dbReference type="ARBA" id="ARBA00022763"/>
    </source>
</evidence>
<comment type="caution">
    <text evidence="14">The sequence shown here is derived from an EMBL/GenBank/DDBJ whole genome shotgun (WGS) entry which is preliminary data.</text>
</comment>
<proteinExistence type="inferred from homology"/>
<dbReference type="Gene3D" id="3.40.50.300">
    <property type="entry name" value="P-loop containing nucleotide triphosphate hydrolases"/>
    <property type="match status" value="1"/>
</dbReference>
<dbReference type="InterPro" id="IPR000432">
    <property type="entry name" value="DNA_mismatch_repair_MutS_C"/>
</dbReference>
<dbReference type="InterPro" id="IPR045076">
    <property type="entry name" value="MutS"/>
</dbReference>
<dbReference type="FunFam" id="1.10.1420.10:FF:000036">
    <property type="entry name" value="DNA mismatch repair protein Msh1"/>
    <property type="match status" value="1"/>
</dbReference>
<dbReference type="GO" id="GO:0006298">
    <property type="term" value="P:mismatch repair"/>
    <property type="evidence" value="ECO:0007669"/>
    <property type="project" value="InterPro"/>
</dbReference>
<dbReference type="Pfam" id="PF05188">
    <property type="entry name" value="MutS_II"/>
    <property type="match status" value="1"/>
</dbReference>
<sequence length="1008" mass="112422">MRVQVPHGQQLISTGLRPIVLRPGVVPRSLLLRFIGSSARPTLRRRAGAPWIEHCSSRGAKTKSTTKLKDLPQGALKLEPYNDGADDAPRYPTVVQGHRNNMEKFKNCVVLTRVGGFYELYFEQAEELAPLLNLKLASKKTNAGPVPMAGFPFFQLDRFLKILVQDLKKYVAISEEFANHAEDKVRSGGLMFDRKVTRVITPGTLIDEKFMDTSQNNFLLSIHVDIDGVKPDLQAEGEAASLAHLLSSASQRVGLAWLDLSTGDFFTQYTTAQMLPSAIARIGAREILVDKRLQGLVGQELQMLVGQDHHLLTFFDAPKNISPMSSWTPMLEAPIPSEAQSLFTDEEVAAGYSLLEYVRIQLQGLNMKLQPPRRRHLDESMGIDRNSLRGLEILETARDGLGKGSLLHAVRRTSTKSGARLLRDRLTSPSTSLSVINERLDLVEYFLEDEDLRENIIMLLKRSYDSQRLVQKFSLGRGDPDDLICLSRAIEASREIRRVLSARIEADKSPKKNHRSLQALVNRMSLDGPTELADRIFAAIDEEGLLQKQRIEDSNAAEAAGLAQEVVLNEGLPEDVEAMPKKLRFKNTGRPGIAIESEHGDVDTWIMRRDASEALRKLHEDLEALQKEKSDLTQRLRDQVGSTALTLKWTPSLGYICHIKGDKISQQALEELGVTRNVSSTKTTRSFYLPAWSQLGARIDQAKIHIRSEEQRIFEDLRRGVILNLVKIRRNAAVMDELDVACSFATLAKEQQMVRPILNTGTSHRIIGGRHPTVKLGLEEQGRRFVSNDCFLGDQERIWLITGPNMAGKSTFLRQNALITILAQVGSFVPAEYAEIGIVDQIFSRIGAADDLFRDQSTFMVEMLETAAILKQATPRSFVIMDEVGRGTTPEDGTAVGFACLHHLYHVNKCRTLFATHFHALADMTREFEKLGTYCTDIKETASGSFSFVHRLRRGVNRQSHALKVARLAGLPEEALNVARDMLRQMKAGSTSEEEESGGDAKLVATAT</sequence>
<comment type="subunit">
    <text evidence="10">Heterodimer consisting of MSH2-MSH3 (MutS beta). Forms a ternary complex with MutL alpha (MLH1-PMS1).</text>
</comment>
<keyword evidence="7" id="KW-0238">DNA-binding</keyword>
<dbReference type="PANTHER" id="PTHR11361">
    <property type="entry name" value="DNA MISMATCH REPAIR PROTEIN MUTS FAMILY MEMBER"/>
    <property type="match status" value="1"/>
</dbReference>
<dbReference type="FunFam" id="3.40.50.300:FF:001238">
    <property type="entry name" value="DNA mismatch repair protein"/>
    <property type="match status" value="1"/>
</dbReference>
<comment type="function">
    <text evidence="9">Component of the post-replicative DNA mismatch repair system (MMR). Heterodimerizes with MSH2 to form MutS beta, which binds to DNA mismatches thereby initiating DNA repair. MSH3 provides substrate-binding and substrate specificity to the complex. When bound, the MutS beta heterodimer bends the DNA helix and shields approximately 20 base pairs. Acts mainly to repair insertion-deletion loops (IDLs) from 2 to 13 nucleotides in size, but can also repair base-base and single insertion-deletion mismatches that occur during replication. After mismatch binding, forms a ternary complex with the MutL alpha heterodimer, which is thought to be responsible for directing the downstream MMR events, including strand discrimination, excision, and resynthesis. ATP binding and hydrolysis play a pivotal role in mismatch repair functions.</text>
</comment>
<dbReference type="InterPro" id="IPR017261">
    <property type="entry name" value="DNA_mismatch_repair_MutS/MSH"/>
</dbReference>
<evidence type="ECO:0000256" key="11">
    <source>
        <dbReference type="SAM" id="Coils"/>
    </source>
</evidence>
<feature type="coiled-coil region" evidence="11">
    <location>
        <begin position="608"/>
        <end position="642"/>
    </location>
</feature>
<keyword evidence="4" id="KW-0547">Nucleotide-binding</keyword>
<gene>
    <name evidence="14" type="ORF">T310_2184</name>
</gene>
<dbReference type="PANTHER" id="PTHR11361:SF34">
    <property type="entry name" value="DNA MISMATCH REPAIR PROTEIN MSH1, MITOCHONDRIAL"/>
    <property type="match status" value="1"/>
</dbReference>
<dbReference type="SMART" id="SM00533">
    <property type="entry name" value="MUTSd"/>
    <property type="match status" value="1"/>
</dbReference>
<dbReference type="InterPro" id="IPR036678">
    <property type="entry name" value="MutS_con_dom_sf"/>
</dbReference>
<evidence type="ECO:0000256" key="10">
    <source>
        <dbReference type="ARBA" id="ARBA00025902"/>
    </source>
</evidence>
<dbReference type="GO" id="GO:0140664">
    <property type="term" value="F:ATP-dependent DNA damage sensor activity"/>
    <property type="evidence" value="ECO:0007669"/>
    <property type="project" value="InterPro"/>
</dbReference>
<evidence type="ECO:0000313" key="14">
    <source>
        <dbReference type="EMBL" id="KKA23732.1"/>
    </source>
</evidence>
<dbReference type="OrthoDB" id="2534523at2759"/>